<dbReference type="AlphaFoldDB" id="A0A846W265"/>
<evidence type="ECO:0000313" key="1">
    <source>
        <dbReference type="EMBL" id="NKX86844.1"/>
    </source>
</evidence>
<evidence type="ECO:0000313" key="2">
    <source>
        <dbReference type="Proteomes" id="UP000572007"/>
    </source>
</evidence>
<reference evidence="1 2" key="1">
    <citation type="submission" date="2020-04" db="EMBL/GenBank/DDBJ databases">
        <title>MicrobeNet Type strains.</title>
        <authorList>
            <person name="Nicholson A.C."/>
        </authorList>
    </citation>
    <scope>NUCLEOTIDE SEQUENCE [LARGE SCALE GENOMIC DNA]</scope>
    <source>
        <strain evidence="1 2">DSM 44960</strain>
    </source>
</reference>
<organism evidence="1 2">
    <name type="scientific">Nocardia coubleae</name>
    <dbReference type="NCBI Taxonomy" id="356147"/>
    <lineage>
        <taxon>Bacteria</taxon>
        <taxon>Bacillati</taxon>
        <taxon>Actinomycetota</taxon>
        <taxon>Actinomycetes</taxon>
        <taxon>Mycobacteriales</taxon>
        <taxon>Nocardiaceae</taxon>
        <taxon>Nocardia</taxon>
    </lineage>
</organism>
<dbReference type="RefSeq" id="WP_168441114.1">
    <property type="nucleotide sequence ID" value="NZ_JAAXOM010000001.1"/>
</dbReference>
<accession>A0A846W265</accession>
<keyword evidence="2" id="KW-1185">Reference proteome</keyword>
<dbReference type="Proteomes" id="UP000572007">
    <property type="component" value="Unassembled WGS sequence"/>
</dbReference>
<gene>
    <name evidence="1" type="ORF">HGA10_05895</name>
</gene>
<dbReference type="EMBL" id="JAAXOM010000001">
    <property type="protein sequence ID" value="NKX86844.1"/>
    <property type="molecule type" value="Genomic_DNA"/>
</dbReference>
<name>A0A846W265_9NOCA</name>
<comment type="caution">
    <text evidence="1">The sequence shown here is derived from an EMBL/GenBank/DDBJ whole genome shotgun (WGS) entry which is preliminary data.</text>
</comment>
<proteinExistence type="predicted"/>
<protein>
    <submittedName>
        <fullName evidence="1">Uncharacterized protein</fullName>
    </submittedName>
</protein>
<sequence length="68" mass="7565">MEIELSTDERRLLWWGLGEWSGPANCSDALAIAMDFEGRADLLEQERRLRSALEAREVVCALPGASAM</sequence>